<evidence type="ECO:0000259" key="1">
    <source>
        <dbReference type="PROSITE" id="PS50013"/>
    </source>
</evidence>
<dbReference type="InterPro" id="IPR000953">
    <property type="entry name" value="Chromo/chromo_shadow_dom"/>
</dbReference>
<dbReference type="CDD" id="cd00024">
    <property type="entry name" value="CD_CSD"/>
    <property type="match status" value="1"/>
</dbReference>
<dbReference type="PANTHER" id="PTHR46585:SF1">
    <property type="entry name" value="CHROMO DOMAIN-CONTAINING PROTEIN"/>
    <property type="match status" value="1"/>
</dbReference>
<sequence length="108" mass="13135">QVRISHLRRQFQRDYDQTFTEEIFIVSHRFVSQGIPIYKIKDMMNDPIQGSFYASELQKVSKDEQIQWRTEKIIRKRKVRGKPEVLVRWLGWPKKFDSWIPEVDVKNI</sequence>
<dbReference type="PANTHER" id="PTHR46585">
    <property type="entry name" value="INTEGRASE CORE DOMAIN CONTAINING PROTEIN"/>
    <property type="match status" value="1"/>
</dbReference>
<evidence type="ECO:0000313" key="3">
    <source>
        <dbReference type="Proteomes" id="UP000005408"/>
    </source>
</evidence>
<dbReference type="Pfam" id="PF00385">
    <property type="entry name" value="Chromo"/>
    <property type="match status" value="1"/>
</dbReference>
<dbReference type="Gene3D" id="2.40.50.40">
    <property type="match status" value="1"/>
</dbReference>
<dbReference type="SUPFAM" id="SSF54160">
    <property type="entry name" value="Chromo domain-like"/>
    <property type="match status" value="1"/>
</dbReference>
<dbReference type="PROSITE" id="PS50013">
    <property type="entry name" value="CHROMO_2"/>
    <property type="match status" value="1"/>
</dbReference>
<proteinExistence type="predicted"/>
<accession>A0A8W8MFB0</accession>
<dbReference type="AlphaFoldDB" id="A0A8W8MFB0"/>
<dbReference type="Proteomes" id="UP000005408">
    <property type="component" value="Unassembled WGS sequence"/>
</dbReference>
<dbReference type="InterPro" id="IPR016197">
    <property type="entry name" value="Chromo-like_dom_sf"/>
</dbReference>
<name>A0A8W8MFB0_MAGGI</name>
<reference evidence="2" key="1">
    <citation type="submission" date="2022-08" db="UniProtKB">
        <authorList>
            <consortium name="EnsemblMetazoa"/>
        </authorList>
    </citation>
    <scope>IDENTIFICATION</scope>
    <source>
        <strain evidence="2">05x7-T-G4-1.051#20</strain>
    </source>
</reference>
<keyword evidence="3" id="KW-1185">Reference proteome</keyword>
<dbReference type="EnsemblMetazoa" id="G33625.1">
    <property type="protein sequence ID" value="G33625.1:cds"/>
    <property type="gene ID" value="G33625"/>
</dbReference>
<protein>
    <recommendedName>
        <fullName evidence="1">Chromo domain-containing protein</fullName>
    </recommendedName>
</protein>
<feature type="domain" description="Chromo" evidence="1">
    <location>
        <begin position="68"/>
        <end position="108"/>
    </location>
</feature>
<organism evidence="2 3">
    <name type="scientific">Magallana gigas</name>
    <name type="common">Pacific oyster</name>
    <name type="synonym">Crassostrea gigas</name>
    <dbReference type="NCBI Taxonomy" id="29159"/>
    <lineage>
        <taxon>Eukaryota</taxon>
        <taxon>Metazoa</taxon>
        <taxon>Spiralia</taxon>
        <taxon>Lophotrochozoa</taxon>
        <taxon>Mollusca</taxon>
        <taxon>Bivalvia</taxon>
        <taxon>Autobranchia</taxon>
        <taxon>Pteriomorphia</taxon>
        <taxon>Ostreida</taxon>
        <taxon>Ostreoidea</taxon>
        <taxon>Ostreidae</taxon>
        <taxon>Magallana</taxon>
    </lineage>
</organism>
<evidence type="ECO:0000313" key="2">
    <source>
        <dbReference type="EnsemblMetazoa" id="G33625.1:cds"/>
    </source>
</evidence>
<dbReference type="InterPro" id="IPR023780">
    <property type="entry name" value="Chromo_domain"/>
</dbReference>